<dbReference type="Gene3D" id="3.40.50.1010">
    <property type="entry name" value="5'-nuclease"/>
    <property type="match status" value="1"/>
</dbReference>
<gene>
    <name evidence="1" type="ORF">SARC_05911</name>
</gene>
<dbReference type="EMBL" id="KQ241997">
    <property type="protein sequence ID" value="KNC81789.1"/>
    <property type="molecule type" value="Genomic_DNA"/>
</dbReference>
<dbReference type="AlphaFoldDB" id="A0A0L0FYT0"/>
<proteinExistence type="predicted"/>
<evidence type="ECO:0000313" key="1">
    <source>
        <dbReference type="EMBL" id="KNC81789.1"/>
    </source>
</evidence>
<accession>A0A0L0FYT0</accession>
<name>A0A0L0FYT0_9EUKA</name>
<dbReference type="GeneID" id="25906415"/>
<dbReference type="Proteomes" id="UP000054560">
    <property type="component" value="Unassembled WGS sequence"/>
</dbReference>
<evidence type="ECO:0000313" key="2">
    <source>
        <dbReference type="Proteomes" id="UP000054560"/>
    </source>
</evidence>
<organism evidence="1 2">
    <name type="scientific">Sphaeroforma arctica JP610</name>
    <dbReference type="NCBI Taxonomy" id="667725"/>
    <lineage>
        <taxon>Eukaryota</taxon>
        <taxon>Ichthyosporea</taxon>
        <taxon>Ichthyophonida</taxon>
        <taxon>Sphaeroforma</taxon>
    </lineage>
</organism>
<dbReference type="SUPFAM" id="SSF88723">
    <property type="entry name" value="PIN domain-like"/>
    <property type="match status" value="1"/>
</dbReference>
<dbReference type="InterPro" id="IPR029060">
    <property type="entry name" value="PIN-like_dom_sf"/>
</dbReference>
<dbReference type="RefSeq" id="XP_014155691.1">
    <property type="nucleotide sequence ID" value="XM_014300216.1"/>
</dbReference>
<keyword evidence="2" id="KW-1185">Reference proteome</keyword>
<reference evidence="1 2" key="1">
    <citation type="submission" date="2011-02" db="EMBL/GenBank/DDBJ databases">
        <title>The Genome Sequence of Sphaeroforma arctica JP610.</title>
        <authorList>
            <consortium name="The Broad Institute Genome Sequencing Platform"/>
            <person name="Russ C."/>
            <person name="Cuomo C."/>
            <person name="Young S.K."/>
            <person name="Zeng Q."/>
            <person name="Gargeya S."/>
            <person name="Alvarado L."/>
            <person name="Berlin A."/>
            <person name="Chapman S.B."/>
            <person name="Chen Z."/>
            <person name="Freedman E."/>
            <person name="Gellesch M."/>
            <person name="Goldberg J."/>
            <person name="Griggs A."/>
            <person name="Gujja S."/>
            <person name="Heilman E."/>
            <person name="Heiman D."/>
            <person name="Howarth C."/>
            <person name="Mehta T."/>
            <person name="Neiman D."/>
            <person name="Pearson M."/>
            <person name="Roberts A."/>
            <person name="Saif S."/>
            <person name="Shea T."/>
            <person name="Shenoy N."/>
            <person name="Sisk P."/>
            <person name="Stolte C."/>
            <person name="Sykes S."/>
            <person name="White J."/>
            <person name="Yandava C."/>
            <person name="Burger G."/>
            <person name="Gray M.W."/>
            <person name="Holland P.W.H."/>
            <person name="King N."/>
            <person name="Lang F.B.F."/>
            <person name="Roger A.J."/>
            <person name="Ruiz-Trillo I."/>
            <person name="Haas B."/>
            <person name="Nusbaum C."/>
            <person name="Birren B."/>
        </authorList>
    </citation>
    <scope>NUCLEOTIDE SEQUENCE [LARGE SCALE GENOMIC DNA]</scope>
    <source>
        <strain evidence="1 2">JP610</strain>
    </source>
</reference>
<sequence>MGETDALKLMGVVSKDNKGDARVTSISLLKAQAMHVTVLAPLIENKIVIVNASALIHKAIHATTSGQYLKTLEIAGIYVHKNGGYTDIVEKNKMSTFKQFDDVCTKTLGCASVYFVLDGGVPPAKQQEKQRRREEAETAWQEWLALYKIWHGSSSKALVVSG</sequence>
<protein>
    <submittedName>
        <fullName evidence="1">Uncharacterized protein</fullName>
    </submittedName>
</protein>